<evidence type="ECO:0000256" key="3">
    <source>
        <dbReference type="ARBA" id="ARBA00023172"/>
    </source>
</evidence>
<dbReference type="Gene3D" id="1.10.443.10">
    <property type="entry name" value="Intergrase catalytic core"/>
    <property type="match status" value="1"/>
</dbReference>
<dbReference type="InterPro" id="IPR011010">
    <property type="entry name" value="DNA_brk_join_enz"/>
</dbReference>
<evidence type="ECO:0000259" key="5">
    <source>
        <dbReference type="PROSITE" id="PS51898"/>
    </source>
</evidence>
<gene>
    <name evidence="6" type="ORF">GCM10022228_07060</name>
</gene>
<keyword evidence="7" id="KW-1185">Reference proteome</keyword>
<keyword evidence="3" id="KW-0233">DNA recombination</keyword>
<evidence type="ECO:0000256" key="2">
    <source>
        <dbReference type="ARBA" id="ARBA00022908"/>
    </source>
</evidence>
<evidence type="ECO:0000313" key="7">
    <source>
        <dbReference type="Proteomes" id="UP001500133"/>
    </source>
</evidence>
<sequence length="217" mass="24521">MTDAASSRVTRLRPATESRTVRTRSTNDAARGRKHLTRDEVHRLIRAAKKGRQGQRDALMIRLAFEHGLRVSELVALKWQHLDLASGHTLTVQRAKGSLDGTHPLQGETVRALKRYQTATERRDGFVFVSERGAPVSIEGFRKMLARLSVRVLGVPWHPHALRHACGVHLINSGTDIRTVQQYLGHANIQNTVAYTALSGRPFERVRKPSSRRWHRP</sequence>
<dbReference type="Pfam" id="PF00589">
    <property type="entry name" value="Phage_integrase"/>
    <property type="match status" value="1"/>
</dbReference>
<dbReference type="Proteomes" id="UP001500133">
    <property type="component" value="Unassembled WGS sequence"/>
</dbReference>
<feature type="region of interest" description="Disordered" evidence="4">
    <location>
        <begin position="1"/>
        <end position="34"/>
    </location>
</feature>
<dbReference type="InterPro" id="IPR050090">
    <property type="entry name" value="Tyrosine_recombinase_XerCD"/>
</dbReference>
<proteinExistence type="predicted"/>
<name>A0ABP7LHQ0_9GAMM</name>
<protein>
    <submittedName>
        <fullName evidence="6">Tyrosine-type recombinase/integrase</fullName>
    </submittedName>
</protein>
<organism evidence="6 7">
    <name type="scientific">Halomonas cibimaris</name>
    <dbReference type="NCBI Taxonomy" id="657012"/>
    <lineage>
        <taxon>Bacteria</taxon>
        <taxon>Pseudomonadati</taxon>
        <taxon>Pseudomonadota</taxon>
        <taxon>Gammaproteobacteria</taxon>
        <taxon>Oceanospirillales</taxon>
        <taxon>Halomonadaceae</taxon>
        <taxon>Halomonas</taxon>
    </lineage>
</organism>
<dbReference type="PROSITE" id="PS51898">
    <property type="entry name" value="TYR_RECOMBINASE"/>
    <property type="match status" value="1"/>
</dbReference>
<dbReference type="InterPro" id="IPR013762">
    <property type="entry name" value="Integrase-like_cat_sf"/>
</dbReference>
<dbReference type="RefSeq" id="WP_344702389.1">
    <property type="nucleotide sequence ID" value="NZ_BAAAZT010000028.1"/>
</dbReference>
<reference evidence="7" key="1">
    <citation type="journal article" date="2019" name="Int. J. Syst. Evol. Microbiol.">
        <title>The Global Catalogue of Microorganisms (GCM) 10K type strain sequencing project: providing services to taxonomists for standard genome sequencing and annotation.</title>
        <authorList>
            <consortium name="The Broad Institute Genomics Platform"/>
            <consortium name="The Broad Institute Genome Sequencing Center for Infectious Disease"/>
            <person name="Wu L."/>
            <person name="Ma J."/>
        </authorList>
    </citation>
    <scope>NUCLEOTIDE SEQUENCE [LARGE SCALE GENOMIC DNA]</scope>
    <source>
        <strain evidence="7">JCM 16914</strain>
    </source>
</reference>
<dbReference type="EMBL" id="BAAAZT010000028">
    <property type="protein sequence ID" value="GAA3899137.1"/>
    <property type="molecule type" value="Genomic_DNA"/>
</dbReference>
<accession>A0ABP7LHQ0</accession>
<dbReference type="PANTHER" id="PTHR30349">
    <property type="entry name" value="PHAGE INTEGRASE-RELATED"/>
    <property type="match status" value="1"/>
</dbReference>
<feature type="domain" description="Tyr recombinase" evidence="5">
    <location>
        <begin position="31"/>
        <end position="208"/>
    </location>
</feature>
<keyword evidence="2" id="KW-0229">DNA integration</keyword>
<dbReference type="PANTHER" id="PTHR30349:SF81">
    <property type="entry name" value="TYROSINE RECOMBINASE XERC"/>
    <property type="match status" value="1"/>
</dbReference>
<dbReference type="SUPFAM" id="SSF56349">
    <property type="entry name" value="DNA breaking-rejoining enzymes"/>
    <property type="match status" value="1"/>
</dbReference>
<keyword evidence="1" id="KW-0159">Chromosome partition</keyword>
<evidence type="ECO:0000313" key="6">
    <source>
        <dbReference type="EMBL" id="GAA3899137.1"/>
    </source>
</evidence>
<evidence type="ECO:0000256" key="4">
    <source>
        <dbReference type="SAM" id="MobiDB-lite"/>
    </source>
</evidence>
<comment type="caution">
    <text evidence="6">The sequence shown here is derived from an EMBL/GenBank/DDBJ whole genome shotgun (WGS) entry which is preliminary data.</text>
</comment>
<dbReference type="InterPro" id="IPR002104">
    <property type="entry name" value="Integrase_catalytic"/>
</dbReference>
<evidence type="ECO:0000256" key="1">
    <source>
        <dbReference type="ARBA" id="ARBA00022829"/>
    </source>
</evidence>